<dbReference type="Proteomes" id="UP001153076">
    <property type="component" value="Unassembled WGS sequence"/>
</dbReference>
<gene>
    <name evidence="1" type="ORF">Cgig2_021304</name>
</gene>
<organism evidence="1 2">
    <name type="scientific">Carnegiea gigantea</name>
    <dbReference type="NCBI Taxonomy" id="171969"/>
    <lineage>
        <taxon>Eukaryota</taxon>
        <taxon>Viridiplantae</taxon>
        <taxon>Streptophyta</taxon>
        <taxon>Embryophyta</taxon>
        <taxon>Tracheophyta</taxon>
        <taxon>Spermatophyta</taxon>
        <taxon>Magnoliopsida</taxon>
        <taxon>eudicotyledons</taxon>
        <taxon>Gunneridae</taxon>
        <taxon>Pentapetalae</taxon>
        <taxon>Caryophyllales</taxon>
        <taxon>Cactineae</taxon>
        <taxon>Cactaceae</taxon>
        <taxon>Cactoideae</taxon>
        <taxon>Echinocereeae</taxon>
        <taxon>Carnegiea</taxon>
    </lineage>
</organism>
<reference evidence="1" key="1">
    <citation type="submission" date="2022-04" db="EMBL/GenBank/DDBJ databases">
        <title>Carnegiea gigantea Genome sequencing and assembly v2.</title>
        <authorList>
            <person name="Copetti D."/>
            <person name="Sanderson M.J."/>
            <person name="Burquez A."/>
            <person name="Wojciechowski M.F."/>
        </authorList>
    </citation>
    <scope>NUCLEOTIDE SEQUENCE</scope>
    <source>
        <strain evidence="1">SGP5-SGP5p</strain>
        <tissue evidence="1">Aerial part</tissue>
    </source>
</reference>
<keyword evidence="2" id="KW-1185">Reference proteome</keyword>
<protein>
    <submittedName>
        <fullName evidence="1">Uncharacterized protein</fullName>
    </submittedName>
</protein>
<comment type="caution">
    <text evidence="1">The sequence shown here is derived from an EMBL/GenBank/DDBJ whole genome shotgun (WGS) entry which is preliminary data.</text>
</comment>
<dbReference type="AlphaFoldDB" id="A0A9Q1JHR9"/>
<evidence type="ECO:0000313" key="1">
    <source>
        <dbReference type="EMBL" id="KAJ8425837.1"/>
    </source>
</evidence>
<sequence>MCGAYDEKELVNEAEDEDNNFVESFSKEISQAAFDPLKLYPSFVYETVSIKVLDLNPVFPLSTLERCRVMMGKLYENVKWEPVILNAQEMSLDNESYVADISLSQVEEMKSCTEGDYPSTRSSMRAKEINQMEELSMGGCSSIGSNMEFDEQDTNPKSVSTDMTSVKGHDYFIFSASISNGTSVTKDIVYKPLSNTTRRFSLKLLRLSNNISAGSNAEERNPRHDKK</sequence>
<accession>A0A9Q1JHR9</accession>
<dbReference type="EMBL" id="JAKOGI010001395">
    <property type="protein sequence ID" value="KAJ8425837.1"/>
    <property type="molecule type" value="Genomic_DNA"/>
</dbReference>
<name>A0A9Q1JHR9_9CARY</name>
<proteinExistence type="predicted"/>
<evidence type="ECO:0000313" key="2">
    <source>
        <dbReference type="Proteomes" id="UP001153076"/>
    </source>
</evidence>